<organism evidence="2 3">
    <name type="scientific">Mucuna pruriens</name>
    <name type="common">Velvet bean</name>
    <name type="synonym">Dolichos pruriens</name>
    <dbReference type="NCBI Taxonomy" id="157652"/>
    <lineage>
        <taxon>Eukaryota</taxon>
        <taxon>Viridiplantae</taxon>
        <taxon>Streptophyta</taxon>
        <taxon>Embryophyta</taxon>
        <taxon>Tracheophyta</taxon>
        <taxon>Spermatophyta</taxon>
        <taxon>Magnoliopsida</taxon>
        <taxon>eudicotyledons</taxon>
        <taxon>Gunneridae</taxon>
        <taxon>Pentapetalae</taxon>
        <taxon>rosids</taxon>
        <taxon>fabids</taxon>
        <taxon>Fabales</taxon>
        <taxon>Fabaceae</taxon>
        <taxon>Papilionoideae</taxon>
        <taxon>50 kb inversion clade</taxon>
        <taxon>NPAAA clade</taxon>
        <taxon>indigoferoid/millettioid clade</taxon>
        <taxon>Phaseoleae</taxon>
        <taxon>Mucuna</taxon>
    </lineage>
</organism>
<dbReference type="EMBL" id="QJKJ01009369">
    <property type="protein sequence ID" value="RDX76834.1"/>
    <property type="molecule type" value="Genomic_DNA"/>
</dbReference>
<evidence type="ECO:0000259" key="1">
    <source>
        <dbReference type="Pfam" id="PF07727"/>
    </source>
</evidence>
<gene>
    <name evidence="2" type="primary">GIP</name>
    <name evidence="2" type="ORF">CR513_43129</name>
</gene>
<evidence type="ECO:0000313" key="2">
    <source>
        <dbReference type="EMBL" id="RDX76834.1"/>
    </source>
</evidence>
<sequence>MFNQLGVLSHTRASLLGTTTIWRANEKLELVHSIVYGPTKTISLNDNKYFILFIDDFTRMTRKFKALVEAQSSYILKKLRINNGKELHIRAVKGMTLVRAWRGLKSSIKHLSFEDASTVREWNQAMNGMMTTTENNKTWQLVYRIKLNPNGFVNKYKAKLVVKGYIQQCGIDYIETIAPIARMDEVWHLDVKSAFLNHNLAEEIYVAQPKGFFVKENEDKVFKLHKALYGMKQASIVWQAASTIYKPNFFPRLEFPRSAKIVGPFNNAT</sequence>
<proteinExistence type="predicted"/>
<protein>
    <submittedName>
        <fullName evidence="2">Copia protein</fullName>
    </submittedName>
</protein>
<dbReference type="Proteomes" id="UP000257109">
    <property type="component" value="Unassembled WGS sequence"/>
</dbReference>
<dbReference type="Pfam" id="PF07727">
    <property type="entry name" value="RVT_2"/>
    <property type="match status" value="1"/>
</dbReference>
<dbReference type="SUPFAM" id="SSF56672">
    <property type="entry name" value="DNA/RNA polymerases"/>
    <property type="match status" value="1"/>
</dbReference>
<feature type="non-terminal residue" evidence="2">
    <location>
        <position position="1"/>
    </location>
</feature>
<evidence type="ECO:0000313" key="3">
    <source>
        <dbReference type="Proteomes" id="UP000257109"/>
    </source>
</evidence>
<dbReference type="OrthoDB" id="411615at2759"/>
<name>A0A371FEU2_MUCPR</name>
<dbReference type="AlphaFoldDB" id="A0A371FEU2"/>
<feature type="domain" description="Reverse transcriptase Ty1/copia-type" evidence="1">
    <location>
        <begin position="140"/>
        <end position="243"/>
    </location>
</feature>
<keyword evidence="3" id="KW-1185">Reference proteome</keyword>
<dbReference type="STRING" id="157652.A0A371FEU2"/>
<reference evidence="2" key="1">
    <citation type="submission" date="2018-05" db="EMBL/GenBank/DDBJ databases">
        <title>Draft genome of Mucuna pruriens seed.</title>
        <authorList>
            <person name="Nnadi N.E."/>
            <person name="Vos R."/>
            <person name="Hasami M.H."/>
            <person name="Devisetty U.K."/>
            <person name="Aguiy J.C."/>
        </authorList>
    </citation>
    <scope>NUCLEOTIDE SEQUENCE [LARGE SCALE GENOMIC DNA]</scope>
    <source>
        <strain evidence="2">JCA_2017</strain>
    </source>
</reference>
<dbReference type="InterPro" id="IPR043502">
    <property type="entry name" value="DNA/RNA_pol_sf"/>
</dbReference>
<comment type="caution">
    <text evidence="2">The sequence shown here is derived from an EMBL/GenBank/DDBJ whole genome shotgun (WGS) entry which is preliminary data.</text>
</comment>
<dbReference type="InterPro" id="IPR013103">
    <property type="entry name" value="RVT_2"/>
</dbReference>
<accession>A0A371FEU2</accession>